<name>A0A9P8QAT5_WICPI</name>
<feature type="chain" id="PRO_5040384716" evidence="1">
    <location>
        <begin position="35"/>
        <end position="444"/>
    </location>
</feature>
<proteinExistence type="predicted"/>
<comment type="caution">
    <text evidence="2">The sequence shown here is derived from an EMBL/GenBank/DDBJ whole genome shotgun (WGS) entry which is preliminary data.</text>
</comment>
<evidence type="ECO:0000313" key="2">
    <source>
        <dbReference type="EMBL" id="KAH3687163.1"/>
    </source>
</evidence>
<evidence type="ECO:0000313" key="3">
    <source>
        <dbReference type="Proteomes" id="UP000774326"/>
    </source>
</evidence>
<dbReference type="Proteomes" id="UP000774326">
    <property type="component" value="Unassembled WGS sequence"/>
</dbReference>
<reference evidence="2" key="2">
    <citation type="submission" date="2021-01" db="EMBL/GenBank/DDBJ databases">
        <authorList>
            <person name="Schikora-Tamarit M.A."/>
        </authorList>
    </citation>
    <scope>NUCLEOTIDE SEQUENCE</scope>
    <source>
        <strain evidence="2">CBS2887</strain>
    </source>
</reference>
<keyword evidence="1" id="KW-0732">Signal</keyword>
<organism evidence="2 3">
    <name type="scientific">Wickerhamomyces pijperi</name>
    <name type="common">Yeast</name>
    <name type="synonym">Pichia pijperi</name>
    <dbReference type="NCBI Taxonomy" id="599730"/>
    <lineage>
        <taxon>Eukaryota</taxon>
        <taxon>Fungi</taxon>
        <taxon>Dikarya</taxon>
        <taxon>Ascomycota</taxon>
        <taxon>Saccharomycotina</taxon>
        <taxon>Saccharomycetes</taxon>
        <taxon>Phaffomycetales</taxon>
        <taxon>Wickerhamomycetaceae</taxon>
        <taxon>Wickerhamomyces</taxon>
    </lineage>
</organism>
<dbReference type="EMBL" id="JAEUBG010000970">
    <property type="protein sequence ID" value="KAH3687163.1"/>
    <property type="molecule type" value="Genomic_DNA"/>
</dbReference>
<feature type="signal peptide" evidence="1">
    <location>
        <begin position="1"/>
        <end position="34"/>
    </location>
</feature>
<dbReference type="AlphaFoldDB" id="A0A9P8QAT5"/>
<protein>
    <submittedName>
        <fullName evidence="2">Uncharacterized protein</fullName>
    </submittedName>
</protein>
<gene>
    <name evidence="2" type="ORF">WICPIJ_001878</name>
</gene>
<feature type="non-terminal residue" evidence="2">
    <location>
        <position position="444"/>
    </location>
</feature>
<reference evidence="2" key="1">
    <citation type="journal article" date="2021" name="Open Biol.">
        <title>Shared evolutionary footprints suggest mitochondrial oxidative damage underlies multiple complex I losses in fungi.</title>
        <authorList>
            <person name="Schikora-Tamarit M.A."/>
            <person name="Marcet-Houben M."/>
            <person name="Nosek J."/>
            <person name="Gabaldon T."/>
        </authorList>
    </citation>
    <scope>NUCLEOTIDE SEQUENCE</scope>
    <source>
        <strain evidence="2">CBS2887</strain>
    </source>
</reference>
<accession>A0A9P8QAT5</accession>
<evidence type="ECO:0000256" key="1">
    <source>
        <dbReference type="SAM" id="SignalP"/>
    </source>
</evidence>
<sequence>MRILVTTTSVNNRPFVVLWTTLLSLLFLTNLSQADDSSEDEVTGPTIAGDISGAVSANFQVTMPSQLGPWDYVIFNVSTPYLSTLSISNYIMISDGAMNTALTYSHDSDFSWVYVNTNYMPSDSDVLIFDVDDSATGAEITGIFEVSVHVTMKKTGVTDPVEWDLSSEVYNPAYYTVTSSTSTSTSTTRTSTSFDKPVMTGQMNYPTGAHFTVQVGPSEPTYSCVIYDIYASDADAFVLSDTSMYVDYNLESSSDYQLTQNTSDHASVEYEGQPSIEQRVEFDLTLKKNNYDAGVGAMAIVQVVYDDQVTSSYTLSASPGTAYVNRASSATAVPSVSVVQSALPTSVSFAVEIDASLGPWEHLDYELSVVDQGTYFQNVELDVDSNQVYNDITVVNSLQSLSVKYDINPLNSEVLNFDVVSDDAQFAGVIGVTGFAVLERWNPD</sequence>
<keyword evidence="3" id="KW-1185">Reference proteome</keyword>